<dbReference type="Pfam" id="PF11093">
    <property type="entry name" value="Mitochondr_Som1"/>
    <property type="match status" value="1"/>
</dbReference>
<protein>
    <submittedName>
        <fullName evidence="1">Uncharacterized protein</fullName>
    </submittedName>
</protein>
<dbReference type="RefSeq" id="XP_031858249.1">
    <property type="nucleotide sequence ID" value="XM_032007514.1"/>
</dbReference>
<dbReference type="GeneID" id="43591683"/>
<organism evidence="1 2">
    <name type="scientific">Kwoniella shandongensis</name>
    <dbReference type="NCBI Taxonomy" id="1734106"/>
    <lineage>
        <taxon>Eukaryota</taxon>
        <taxon>Fungi</taxon>
        <taxon>Dikarya</taxon>
        <taxon>Basidiomycota</taxon>
        <taxon>Agaricomycotina</taxon>
        <taxon>Tremellomycetes</taxon>
        <taxon>Tremellales</taxon>
        <taxon>Cryptococcaceae</taxon>
        <taxon>Kwoniella</taxon>
    </lineage>
</organism>
<evidence type="ECO:0000313" key="2">
    <source>
        <dbReference type="Proteomes" id="UP000322225"/>
    </source>
</evidence>
<reference evidence="1" key="1">
    <citation type="submission" date="2017-08" db="EMBL/GenBank/DDBJ databases">
        <authorList>
            <person name="Cuomo C."/>
            <person name="Billmyre B."/>
            <person name="Heitman J."/>
        </authorList>
    </citation>
    <scope>NUCLEOTIDE SEQUENCE</scope>
    <source>
        <strain evidence="1">CBS 12478</strain>
    </source>
</reference>
<dbReference type="AlphaFoldDB" id="A0A5M6BT16"/>
<evidence type="ECO:0000313" key="1">
    <source>
        <dbReference type="EMBL" id="WWD21584.1"/>
    </source>
</evidence>
<dbReference type="InterPro" id="IPR024645">
    <property type="entry name" value="Mitochondr_Som1"/>
</dbReference>
<dbReference type="Proteomes" id="UP000322225">
    <property type="component" value="Chromosome 11"/>
</dbReference>
<proteinExistence type="predicted"/>
<sequence length="93" mass="10382">MTSSTTQTQALSSLSSIREPPCELFTITQYQCSPIGGRVTCWPIERIFRQCGAAPAIEVTNRLLSTSSDETIMVDPKFLEKPPKARNWGDFRS</sequence>
<reference evidence="1" key="2">
    <citation type="submission" date="2024-01" db="EMBL/GenBank/DDBJ databases">
        <title>Comparative genomics of Cryptococcus and Kwoniella reveals pathogenesis evolution and contrasting modes of karyotype evolution via chromosome fusion or intercentromeric recombination.</title>
        <authorList>
            <person name="Coelho M.A."/>
            <person name="David-Palma M."/>
            <person name="Shea T."/>
            <person name="Bowers K."/>
            <person name="McGinley-Smith S."/>
            <person name="Mohammad A.W."/>
            <person name="Gnirke A."/>
            <person name="Yurkov A.M."/>
            <person name="Nowrousian M."/>
            <person name="Sun S."/>
            <person name="Cuomo C.A."/>
            <person name="Heitman J."/>
        </authorList>
    </citation>
    <scope>NUCLEOTIDE SEQUENCE</scope>
    <source>
        <strain evidence="1">CBS 12478</strain>
    </source>
</reference>
<dbReference type="OrthoDB" id="3983163at2759"/>
<dbReference type="KEGG" id="ksn:43591683"/>
<accession>A0A5M6BT16</accession>
<dbReference type="EMBL" id="CP144061">
    <property type="protein sequence ID" value="WWD21584.1"/>
    <property type="molecule type" value="Genomic_DNA"/>
</dbReference>
<dbReference type="GO" id="GO:0042720">
    <property type="term" value="C:mitochondrial inner membrane peptidase complex"/>
    <property type="evidence" value="ECO:0007669"/>
    <property type="project" value="InterPro"/>
</dbReference>
<gene>
    <name evidence="1" type="ORF">CI109_106070</name>
</gene>
<keyword evidence="2" id="KW-1185">Reference proteome</keyword>
<name>A0A5M6BT16_9TREE</name>